<feature type="compositionally biased region" description="Polar residues" evidence="5">
    <location>
        <begin position="1"/>
        <end position="11"/>
    </location>
</feature>
<dbReference type="Pfam" id="PF01041">
    <property type="entry name" value="DegT_DnrJ_EryC1"/>
    <property type="match status" value="1"/>
</dbReference>
<reference evidence="6" key="1">
    <citation type="submission" date="2021-08" db="EMBL/GenBank/DDBJ databases">
        <title>Genome of a novel bacterium of the phylum Verrucomicrobia, Oleiharenicola sp. KSB-15.</title>
        <authorList>
            <person name="Chung J.-H."/>
            <person name="Ahn J.-H."/>
            <person name="Yoon Y."/>
            <person name="Kim D.-Y."/>
            <person name="An S.-H."/>
            <person name="Park I."/>
            <person name="Yeon J."/>
        </authorList>
    </citation>
    <scope>NUCLEOTIDE SEQUENCE</scope>
    <source>
        <strain evidence="6">KSB-15</strain>
    </source>
</reference>
<dbReference type="EMBL" id="CP080507">
    <property type="protein sequence ID" value="QYM78002.1"/>
    <property type="molecule type" value="Genomic_DNA"/>
</dbReference>
<keyword evidence="6" id="KW-0032">Aminotransferase</keyword>
<evidence type="ECO:0000256" key="1">
    <source>
        <dbReference type="ARBA" id="ARBA00037999"/>
    </source>
</evidence>
<dbReference type="RefSeq" id="WP_220161106.1">
    <property type="nucleotide sequence ID" value="NZ_CP080507.1"/>
</dbReference>
<dbReference type="GO" id="GO:0008483">
    <property type="term" value="F:transaminase activity"/>
    <property type="evidence" value="ECO:0007669"/>
    <property type="project" value="UniProtKB-KW"/>
</dbReference>
<dbReference type="PANTHER" id="PTHR30244">
    <property type="entry name" value="TRANSAMINASE"/>
    <property type="match status" value="1"/>
</dbReference>
<dbReference type="KEGG" id="ole:K0B96_11845"/>
<feature type="modified residue" description="N6-(pyridoxal phosphate)lysine" evidence="3">
    <location>
        <position position="198"/>
    </location>
</feature>
<dbReference type="PIRSF" id="PIRSF000390">
    <property type="entry name" value="PLP_StrS"/>
    <property type="match status" value="1"/>
</dbReference>
<feature type="region of interest" description="Disordered" evidence="5">
    <location>
        <begin position="1"/>
        <end position="20"/>
    </location>
</feature>
<name>A0A8F9TUV4_9BACT</name>
<dbReference type="InterPro" id="IPR015424">
    <property type="entry name" value="PyrdxlP-dep_Trfase"/>
</dbReference>
<accession>A0A8F9TUV4</accession>
<comment type="similarity">
    <text evidence="1 4">Belongs to the DegT/DnrJ/EryC1 family.</text>
</comment>
<protein>
    <submittedName>
        <fullName evidence="6">DegT/DnrJ/EryC1/StrS family aminotransferase</fullName>
    </submittedName>
</protein>
<evidence type="ECO:0000256" key="4">
    <source>
        <dbReference type="RuleBase" id="RU004508"/>
    </source>
</evidence>
<dbReference type="AlphaFoldDB" id="A0A8F9TUV4"/>
<dbReference type="Gene3D" id="3.40.640.10">
    <property type="entry name" value="Type I PLP-dependent aspartate aminotransferase-like (Major domain)"/>
    <property type="match status" value="1"/>
</dbReference>
<dbReference type="PANTHER" id="PTHR30244:SF34">
    <property type="entry name" value="DTDP-4-AMINO-4,6-DIDEOXYGALACTOSE TRANSAMINASE"/>
    <property type="match status" value="1"/>
</dbReference>
<dbReference type="GO" id="GO:0030170">
    <property type="term" value="F:pyridoxal phosphate binding"/>
    <property type="evidence" value="ECO:0007669"/>
    <property type="project" value="TreeGrafter"/>
</dbReference>
<dbReference type="InterPro" id="IPR000653">
    <property type="entry name" value="DegT/StrS_aminotransferase"/>
</dbReference>
<dbReference type="GO" id="GO:0000271">
    <property type="term" value="P:polysaccharide biosynthetic process"/>
    <property type="evidence" value="ECO:0007669"/>
    <property type="project" value="TreeGrafter"/>
</dbReference>
<dbReference type="InterPro" id="IPR015421">
    <property type="entry name" value="PyrdxlP-dep_Trfase_major"/>
</dbReference>
<dbReference type="Gene3D" id="3.90.1150.10">
    <property type="entry name" value="Aspartate Aminotransferase, domain 1"/>
    <property type="match status" value="1"/>
</dbReference>
<dbReference type="Proteomes" id="UP000825051">
    <property type="component" value="Chromosome"/>
</dbReference>
<keyword evidence="6" id="KW-0808">Transferase</keyword>
<evidence type="ECO:0000256" key="2">
    <source>
        <dbReference type="PIRSR" id="PIRSR000390-1"/>
    </source>
</evidence>
<dbReference type="InterPro" id="IPR015422">
    <property type="entry name" value="PyrdxlP-dep_Trfase_small"/>
</dbReference>
<keyword evidence="3 4" id="KW-0663">Pyridoxal phosphate</keyword>
<evidence type="ECO:0000256" key="5">
    <source>
        <dbReference type="SAM" id="MobiDB-lite"/>
    </source>
</evidence>
<evidence type="ECO:0000313" key="7">
    <source>
        <dbReference type="Proteomes" id="UP000825051"/>
    </source>
</evidence>
<evidence type="ECO:0000313" key="6">
    <source>
        <dbReference type="EMBL" id="QYM78002.1"/>
    </source>
</evidence>
<organism evidence="6 7">
    <name type="scientific">Horticoccus luteus</name>
    <dbReference type="NCBI Taxonomy" id="2862869"/>
    <lineage>
        <taxon>Bacteria</taxon>
        <taxon>Pseudomonadati</taxon>
        <taxon>Verrucomicrobiota</taxon>
        <taxon>Opitutia</taxon>
        <taxon>Opitutales</taxon>
        <taxon>Opitutaceae</taxon>
        <taxon>Horticoccus</taxon>
    </lineage>
</organism>
<keyword evidence="7" id="KW-1185">Reference proteome</keyword>
<feature type="active site" description="Proton acceptor" evidence="2">
    <location>
        <position position="198"/>
    </location>
</feature>
<proteinExistence type="inferred from homology"/>
<evidence type="ECO:0000256" key="3">
    <source>
        <dbReference type="PIRSR" id="PIRSR000390-2"/>
    </source>
</evidence>
<gene>
    <name evidence="6" type="ORF">K0B96_11845</name>
</gene>
<sequence length="409" mass="44090">MPSSSVPTATHSPIVDEPVPRPRRWGAAELTRLTAMVEQSSLFYWQGPQTTALLEEFRRHYPLPCLFPCSSGSAALHVAVAALRLRPGDEIITSPITDMGSVIGILYQQGVPVFADIDARTYNLDVSAVRAAITPKTRAIMAVHLAGNPSDLTALSALAREHGLALIEDCAQSWGAQHRGTPVGLFGDLACYSFNDFKHVSCGDGGIVGTPHEKYGATLSRWGDKSYDRVHGTRDPADLAPNYRMSEPQAAVAAAQMTKLSALVAARNRLGVQLTTALADTPGILPPVTHAGDLHSYWFYFLRLDLARLTCTRDEFAAAARAEGVAASAGYLPQPVYRYQVFQNHNFFGGAWPVRDSGLTAMDYRTVSCPTAEAVLADGITLPINEAMTPAYIGKVALALTTLAHRFAR</sequence>
<dbReference type="SUPFAM" id="SSF53383">
    <property type="entry name" value="PLP-dependent transferases"/>
    <property type="match status" value="1"/>
</dbReference>